<organism evidence="7 8">
    <name type="scientific">Nocardia farcinica</name>
    <dbReference type="NCBI Taxonomy" id="37329"/>
    <lineage>
        <taxon>Bacteria</taxon>
        <taxon>Bacillati</taxon>
        <taxon>Actinomycetota</taxon>
        <taxon>Actinomycetes</taxon>
        <taxon>Mycobacteriales</taxon>
        <taxon>Nocardiaceae</taxon>
        <taxon>Nocardia</taxon>
    </lineage>
</organism>
<gene>
    <name evidence="7" type="primary">benM_1</name>
    <name evidence="7" type="ORF">ERS450000_01952</name>
</gene>
<keyword evidence="3" id="KW-0238">DNA-binding</keyword>
<reference evidence="8" key="1">
    <citation type="submission" date="2015-03" db="EMBL/GenBank/DDBJ databases">
        <authorList>
            <consortium name="Pathogen Informatics"/>
        </authorList>
    </citation>
    <scope>NUCLEOTIDE SEQUENCE [LARGE SCALE GENOMIC DNA]</scope>
    <source>
        <strain evidence="8">NCTC11134</strain>
    </source>
</reference>
<dbReference type="CDD" id="cd08414">
    <property type="entry name" value="PBP2_LTTR_aromatics_like"/>
    <property type="match status" value="1"/>
</dbReference>
<dbReference type="Pfam" id="PF03466">
    <property type="entry name" value="LysR_substrate"/>
    <property type="match status" value="1"/>
</dbReference>
<evidence type="ECO:0000256" key="3">
    <source>
        <dbReference type="ARBA" id="ARBA00023125"/>
    </source>
</evidence>
<evidence type="ECO:0000313" key="8">
    <source>
        <dbReference type="Proteomes" id="UP000057820"/>
    </source>
</evidence>
<dbReference type="SUPFAM" id="SSF53850">
    <property type="entry name" value="Periplasmic binding protein-like II"/>
    <property type="match status" value="1"/>
</dbReference>
<dbReference type="EMBL" id="LN868938">
    <property type="protein sequence ID" value="CRY76633.1"/>
    <property type="molecule type" value="Genomic_DNA"/>
</dbReference>
<dbReference type="InterPro" id="IPR036390">
    <property type="entry name" value="WH_DNA-bd_sf"/>
</dbReference>
<dbReference type="Gene3D" id="3.40.190.10">
    <property type="entry name" value="Periplasmic binding protein-like II"/>
    <property type="match status" value="2"/>
</dbReference>
<proteinExistence type="inferred from homology"/>
<feature type="domain" description="HTH lysR-type" evidence="6">
    <location>
        <begin position="4"/>
        <end position="61"/>
    </location>
</feature>
<keyword evidence="5" id="KW-0804">Transcription</keyword>
<name>A0A0H5NMC4_NOCFR</name>
<keyword evidence="2" id="KW-0805">Transcription regulation</keyword>
<dbReference type="AlphaFoldDB" id="A0A0H5NMC4"/>
<dbReference type="GO" id="GO:0003700">
    <property type="term" value="F:DNA-binding transcription factor activity"/>
    <property type="evidence" value="ECO:0007669"/>
    <property type="project" value="InterPro"/>
</dbReference>
<dbReference type="PANTHER" id="PTHR30346">
    <property type="entry name" value="TRANSCRIPTIONAL DUAL REGULATOR HCAR-RELATED"/>
    <property type="match status" value="1"/>
</dbReference>
<dbReference type="PANTHER" id="PTHR30346:SF0">
    <property type="entry name" value="HCA OPERON TRANSCRIPTIONAL ACTIVATOR HCAR"/>
    <property type="match status" value="1"/>
</dbReference>
<sequence>MVDLNLRLVSYLVTVLDEGHFGRAAQRLYISTPALSQQIRKLEQKLGVELIDRSVHPLQPTPAGRRFLPEARAALAAAQRAVGAVRAEGETLRIGFMTAALATRTRPLLDLVRRESGVATIELVELGWAEQASAVRDGKVDASLMRPPVADAGGLRLDVLCKEPRVVALPVAHRLADRDSISVDELDGEPHLTDHEADREWVRWWACDPRPSGRPVVYGPSVRTIDELLEVVATGVAISITSKFVQDTHRHPDVVFVPVRDVEPASLCLCTRAEDSSPLIEALRDAARRIAEFDFDTAASTGTQR</sequence>
<accession>A0A0H5NMC4</accession>
<evidence type="ECO:0000256" key="5">
    <source>
        <dbReference type="ARBA" id="ARBA00023163"/>
    </source>
</evidence>
<dbReference type="PRINTS" id="PR00039">
    <property type="entry name" value="HTHLYSR"/>
</dbReference>
<evidence type="ECO:0000256" key="4">
    <source>
        <dbReference type="ARBA" id="ARBA00023159"/>
    </source>
</evidence>
<keyword evidence="4" id="KW-0010">Activator</keyword>
<dbReference type="Pfam" id="PF00126">
    <property type="entry name" value="HTH_1"/>
    <property type="match status" value="1"/>
</dbReference>
<dbReference type="InterPro" id="IPR005119">
    <property type="entry name" value="LysR_subst-bd"/>
</dbReference>
<dbReference type="RefSeq" id="WP_060593401.1">
    <property type="nucleotide sequence ID" value="NZ_CP031418.1"/>
</dbReference>
<evidence type="ECO:0000256" key="2">
    <source>
        <dbReference type="ARBA" id="ARBA00023015"/>
    </source>
</evidence>
<dbReference type="SUPFAM" id="SSF46785">
    <property type="entry name" value="Winged helix' DNA-binding domain"/>
    <property type="match status" value="1"/>
</dbReference>
<dbReference type="Proteomes" id="UP000057820">
    <property type="component" value="Chromosome 1"/>
</dbReference>
<dbReference type="InterPro" id="IPR036388">
    <property type="entry name" value="WH-like_DNA-bd_sf"/>
</dbReference>
<dbReference type="InterPro" id="IPR000847">
    <property type="entry name" value="LysR_HTH_N"/>
</dbReference>
<protein>
    <submittedName>
        <fullName evidence="7">Ben and cat operon transcriptional regulator</fullName>
    </submittedName>
</protein>
<dbReference type="PROSITE" id="PS50931">
    <property type="entry name" value="HTH_LYSR"/>
    <property type="match status" value="1"/>
</dbReference>
<dbReference type="GO" id="GO:0003677">
    <property type="term" value="F:DNA binding"/>
    <property type="evidence" value="ECO:0007669"/>
    <property type="project" value="UniProtKB-KW"/>
</dbReference>
<dbReference type="Gene3D" id="1.10.10.10">
    <property type="entry name" value="Winged helix-like DNA-binding domain superfamily/Winged helix DNA-binding domain"/>
    <property type="match status" value="1"/>
</dbReference>
<dbReference type="GO" id="GO:0032993">
    <property type="term" value="C:protein-DNA complex"/>
    <property type="evidence" value="ECO:0007669"/>
    <property type="project" value="TreeGrafter"/>
</dbReference>
<dbReference type="FunFam" id="1.10.10.10:FF:000001">
    <property type="entry name" value="LysR family transcriptional regulator"/>
    <property type="match status" value="1"/>
</dbReference>
<evidence type="ECO:0000313" key="7">
    <source>
        <dbReference type="EMBL" id="CRY76633.1"/>
    </source>
</evidence>
<evidence type="ECO:0000256" key="1">
    <source>
        <dbReference type="ARBA" id="ARBA00009437"/>
    </source>
</evidence>
<evidence type="ECO:0000259" key="6">
    <source>
        <dbReference type="PROSITE" id="PS50931"/>
    </source>
</evidence>
<dbReference type="KEGG" id="nfr:ERS450000_01952"/>
<comment type="similarity">
    <text evidence="1">Belongs to the LysR transcriptional regulatory family.</text>
</comment>